<dbReference type="AlphaFoldDB" id="A0A109MYC8"/>
<dbReference type="Gene3D" id="3.10.450.50">
    <property type="match status" value="1"/>
</dbReference>
<evidence type="ECO:0000313" key="2">
    <source>
        <dbReference type="Proteomes" id="UP000064189"/>
    </source>
</evidence>
<dbReference type="InterPro" id="IPR032710">
    <property type="entry name" value="NTF2-like_dom_sf"/>
</dbReference>
<evidence type="ECO:0008006" key="3">
    <source>
        <dbReference type="Google" id="ProtNLM"/>
    </source>
</evidence>
<dbReference type="RefSeq" id="WP_061142337.1">
    <property type="nucleotide sequence ID" value="NZ_LNNH01000020.1"/>
</dbReference>
<comment type="caution">
    <text evidence="1">The sequence shown here is derived from an EMBL/GenBank/DDBJ whole genome shotgun (WGS) entry which is preliminary data.</text>
</comment>
<keyword evidence="2" id="KW-1185">Reference proteome</keyword>
<dbReference type="Proteomes" id="UP000064189">
    <property type="component" value="Unassembled WGS sequence"/>
</dbReference>
<gene>
    <name evidence="1" type="ORF">AS888_19595</name>
</gene>
<proteinExistence type="predicted"/>
<accession>A0A109MYC8</accession>
<dbReference type="EMBL" id="LNNH01000020">
    <property type="protein sequence ID" value="KWW19090.1"/>
    <property type="molecule type" value="Genomic_DNA"/>
</dbReference>
<evidence type="ECO:0000313" key="1">
    <source>
        <dbReference type="EMBL" id="KWW19090.1"/>
    </source>
</evidence>
<protein>
    <recommendedName>
        <fullName evidence="3">SnoaL-like domain-containing protein</fullName>
    </recommendedName>
</protein>
<dbReference type="SUPFAM" id="SSF54427">
    <property type="entry name" value="NTF2-like"/>
    <property type="match status" value="1"/>
</dbReference>
<reference evidence="1 2" key="1">
    <citation type="submission" date="2015-11" db="EMBL/GenBank/DDBJ databases">
        <title>Genome Sequence of Bacillus simplex strain VanAntwerpen2.</title>
        <authorList>
            <person name="Couger M.B."/>
        </authorList>
    </citation>
    <scope>NUCLEOTIDE SEQUENCE [LARGE SCALE GENOMIC DNA]</scope>
    <source>
        <strain evidence="1 2">VanAntwerpen02</strain>
    </source>
</reference>
<sequence length="170" mass="19405">MYKSDQLYDEMKAIEAKINNMTITDEESIVEYFKQYTLLIYNYKWLGSIYDIYANDVSVIRENGHKLVGAGAVVQDTTELLAAFPDLELTFTDAFAVPDGHGGYKLWRHFYLDGTNLGYSKFGAPTGKSLENKKSLGLSMSTVRFIEGKWRILYENTMYSGEWIKQVCTA</sequence>
<name>A0A109MYC8_9BACI</name>
<organism evidence="1 2">
    <name type="scientific">Peribacillus simplex</name>
    <dbReference type="NCBI Taxonomy" id="1478"/>
    <lineage>
        <taxon>Bacteria</taxon>
        <taxon>Bacillati</taxon>
        <taxon>Bacillota</taxon>
        <taxon>Bacilli</taxon>
        <taxon>Bacillales</taxon>
        <taxon>Bacillaceae</taxon>
        <taxon>Peribacillus</taxon>
    </lineage>
</organism>